<dbReference type="GO" id="GO:0046872">
    <property type="term" value="F:metal ion binding"/>
    <property type="evidence" value="ECO:0007669"/>
    <property type="project" value="UniProtKB-KW"/>
</dbReference>
<evidence type="ECO:0000256" key="5">
    <source>
        <dbReference type="ARBA" id="ARBA00023004"/>
    </source>
</evidence>
<dbReference type="PANTHER" id="PTHR36923:SF3">
    <property type="entry name" value="FERREDOXIN"/>
    <property type="match status" value="1"/>
</dbReference>
<reference evidence="9" key="1">
    <citation type="submission" date="2019-11" db="EMBL/GenBank/DDBJ databases">
        <title>The complete genome sequence of Saccharopolyspora sp. E2A.</title>
        <authorList>
            <person name="Zhang G."/>
        </authorList>
    </citation>
    <scope>NUCLEOTIDE SEQUENCE [LARGE SCALE GENOMIC DNA]</scope>
    <source>
        <strain evidence="9">E2A</strain>
    </source>
</reference>
<keyword evidence="3" id="KW-0479">Metal-binding</keyword>
<dbReference type="InterPro" id="IPR051269">
    <property type="entry name" value="Fe-S_cluster_ET"/>
</dbReference>
<keyword evidence="9" id="KW-1185">Reference proteome</keyword>
<dbReference type="Pfam" id="PF13459">
    <property type="entry name" value="Fer4_15"/>
    <property type="match status" value="1"/>
</dbReference>
<evidence type="ECO:0000256" key="1">
    <source>
        <dbReference type="ARBA" id="ARBA00001927"/>
    </source>
</evidence>
<proteinExistence type="predicted"/>
<dbReference type="SUPFAM" id="SSF54862">
    <property type="entry name" value="4Fe-4S ferredoxins"/>
    <property type="match status" value="1"/>
</dbReference>
<evidence type="ECO:0000313" key="8">
    <source>
        <dbReference type="EMBL" id="QGK68191.1"/>
    </source>
</evidence>
<dbReference type="GO" id="GO:0051538">
    <property type="term" value="F:3 iron, 4 sulfur cluster binding"/>
    <property type="evidence" value="ECO:0007669"/>
    <property type="project" value="UniProtKB-KW"/>
</dbReference>
<evidence type="ECO:0000256" key="2">
    <source>
        <dbReference type="ARBA" id="ARBA00022448"/>
    </source>
</evidence>
<organism evidence="8 9">
    <name type="scientific">Allosaccharopolyspora coralli</name>
    <dbReference type="NCBI Taxonomy" id="2665642"/>
    <lineage>
        <taxon>Bacteria</taxon>
        <taxon>Bacillati</taxon>
        <taxon>Actinomycetota</taxon>
        <taxon>Actinomycetes</taxon>
        <taxon>Pseudonocardiales</taxon>
        <taxon>Pseudonocardiaceae</taxon>
        <taxon>Allosaccharopolyspora</taxon>
    </lineage>
</organism>
<dbReference type="KEGG" id="sace:GIY23_00070"/>
<name>A0A5Q3Q102_9PSEU</name>
<dbReference type="RefSeq" id="WP_154074800.1">
    <property type="nucleotide sequence ID" value="NZ_CP045929.1"/>
</dbReference>
<evidence type="ECO:0000256" key="3">
    <source>
        <dbReference type="ARBA" id="ARBA00022723"/>
    </source>
</evidence>
<keyword evidence="6" id="KW-0411">Iron-sulfur</keyword>
<comment type="cofactor">
    <cofactor evidence="1">
        <name>[3Fe-4S] cluster</name>
        <dbReference type="ChEBI" id="CHEBI:21137"/>
    </cofactor>
</comment>
<keyword evidence="4" id="KW-0249">Electron transport</keyword>
<evidence type="ECO:0000256" key="7">
    <source>
        <dbReference type="ARBA" id="ARBA00023291"/>
    </source>
</evidence>
<dbReference type="AlphaFoldDB" id="A0A5Q3Q102"/>
<dbReference type="Gene3D" id="3.30.70.20">
    <property type="match status" value="1"/>
</dbReference>
<gene>
    <name evidence="8" type="ORF">GIY23_00070</name>
</gene>
<dbReference type="Proteomes" id="UP000371041">
    <property type="component" value="Chromosome"/>
</dbReference>
<dbReference type="PANTHER" id="PTHR36923">
    <property type="entry name" value="FERREDOXIN"/>
    <property type="match status" value="1"/>
</dbReference>
<protein>
    <submittedName>
        <fullName evidence="8">Ferredoxin</fullName>
    </submittedName>
</protein>
<keyword evidence="2" id="KW-0813">Transport</keyword>
<evidence type="ECO:0000256" key="4">
    <source>
        <dbReference type="ARBA" id="ARBA00022982"/>
    </source>
</evidence>
<evidence type="ECO:0000313" key="9">
    <source>
        <dbReference type="Proteomes" id="UP000371041"/>
    </source>
</evidence>
<dbReference type="EMBL" id="CP045929">
    <property type="protein sequence ID" value="QGK68191.1"/>
    <property type="molecule type" value="Genomic_DNA"/>
</dbReference>
<evidence type="ECO:0000256" key="6">
    <source>
        <dbReference type="ARBA" id="ARBA00023014"/>
    </source>
</evidence>
<sequence length="63" mass="7146">MRIDVNWDRCAGNGLCEFETDKYFEVHDDGTLDVQQWEVDGGDEQQVRRAVAACPTEALSLIE</sequence>
<keyword evidence="7" id="KW-0003">3Fe-4S</keyword>
<keyword evidence="5" id="KW-0408">Iron</keyword>
<accession>A0A5Q3Q102</accession>